<dbReference type="GO" id="GO:0005506">
    <property type="term" value="F:iron ion binding"/>
    <property type="evidence" value="ECO:0007669"/>
    <property type="project" value="InterPro"/>
</dbReference>
<keyword evidence="8" id="KW-1185">Reference proteome</keyword>
<dbReference type="GO" id="GO:0008610">
    <property type="term" value="P:lipid biosynthetic process"/>
    <property type="evidence" value="ECO:0007669"/>
    <property type="project" value="InterPro"/>
</dbReference>
<dbReference type="HOGENOM" id="CLU_043293_1_1_1"/>
<dbReference type="PANTHER" id="PTHR11863">
    <property type="entry name" value="STEROL DESATURASE"/>
    <property type="match status" value="1"/>
</dbReference>
<dbReference type="KEGG" id="pfj:MYCFIDRAFT_34324"/>
<evidence type="ECO:0000256" key="5">
    <source>
        <dbReference type="SAM" id="MobiDB-lite"/>
    </source>
</evidence>
<protein>
    <recommendedName>
        <fullName evidence="6">Fatty acid hydroxylase domain-containing protein</fullName>
    </recommendedName>
</protein>
<organism evidence="7 8">
    <name type="scientific">Pseudocercospora fijiensis (strain CIRAD86)</name>
    <name type="common">Black leaf streak disease fungus</name>
    <name type="synonym">Mycosphaerella fijiensis</name>
    <dbReference type="NCBI Taxonomy" id="383855"/>
    <lineage>
        <taxon>Eukaryota</taxon>
        <taxon>Fungi</taxon>
        <taxon>Dikarya</taxon>
        <taxon>Ascomycota</taxon>
        <taxon>Pezizomycotina</taxon>
        <taxon>Dothideomycetes</taxon>
        <taxon>Dothideomycetidae</taxon>
        <taxon>Mycosphaerellales</taxon>
        <taxon>Mycosphaerellaceae</taxon>
        <taxon>Pseudocercospora</taxon>
    </lineage>
</organism>
<evidence type="ECO:0000313" key="8">
    <source>
        <dbReference type="Proteomes" id="UP000016932"/>
    </source>
</evidence>
<keyword evidence="4" id="KW-0472">Membrane</keyword>
<comment type="subcellular location">
    <subcellularLocation>
        <location evidence="1">Membrane</location>
    </subcellularLocation>
</comment>
<keyword evidence="2" id="KW-0812">Transmembrane</keyword>
<feature type="compositionally biased region" description="Basic and acidic residues" evidence="5">
    <location>
        <begin position="279"/>
        <end position="289"/>
    </location>
</feature>
<evidence type="ECO:0000256" key="3">
    <source>
        <dbReference type="ARBA" id="ARBA00022989"/>
    </source>
</evidence>
<dbReference type="GO" id="GO:0016491">
    <property type="term" value="F:oxidoreductase activity"/>
    <property type="evidence" value="ECO:0007669"/>
    <property type="project" value="InterPro"/>
</dbReference>
<sequence length="299" mass="34038">MQTRPLSRCVSDEQWAILSPVITYWTVSAFYELLDYFDLCNKHRIRLRPAPPRESGKLQNQNLVTRGAVFRHVLMSQVAQTALLWAASASASASAQLPAETALQTAPAGPGPATLHGLLHGAFNMLWLLSRQFCALVVLDTWVFWTHYAEHRNTWLYRNVHAVHHQLYVPFSFGALYNHWFESLCVDGMGGILGVWVIGLSSQETIWFYALVTAKTVEDHCAYDLPWSPFSIFGKLTGADIIYHNVHHERWGLKTNFQIYFTWWDRLLGSEYRGHRSISDAAQSHEPRPLARGSQGKLD</sequence>
<evidence type="ECO:0000256" key="2">
    <source>
        <dbReference type="ARBA" id="ARBA00022692"/>
    </source>
</evidence>
<dbReference type="EMBL" id="KB446562">
    <property type="protein sequence ID" value="EME79085.1"/>
    <property type="molecule type" value="Genomic_DNA"/>
</dbReference>
<reference evidence="7 8" key="1">
    <citation type="journal article" date="2012" name="PLoS Pathog.">
        <title>Diverse lifestyles and strategies of plant pathogenesis encoded in the genomes of eighteen Dothideomycetes fungi.</title>
        <authorList>
            <person name="Ohm R.A."/>
            <person name="Feau N."/>
            <person name="Henrissat B."/>
            <person name="Schoch C.L."/>
            <person name="Horwitz B.A."/>
            <person name="Barry K.W."/>
            <person name="Condon B.J."/>
            <person name="Copeland A.C."/>
            <person name="Dhillon B."/>
            <person name="Glaser F."/>
            <person name="Hesse C.N."/>
            <person name="Kosti I."/>
            <person name="LaButti K."/>
            <person name="Lindquist E.A."/>
            <person name="Lucas S."/>
            <person name="Salamov A.A."/>
            <person name="Bradshaw R.E."/>
            <person name="Ciuffetti L."/>
            <person name="Hamelin R.C."/>
            <person name="Kema G.H.J."/>
            <person name="Lawrence C."/>
            <person name="Scott J.A."/>
            <person name="Spatafora J.W."/>
            <person name="Turgeon B.G."/>
            <person name="de Wit P.J.G.M."/>
            <person name="Zhong S."/>
            <person name="Goodwin S.B."/>
            <person name="Grigoriev I.V."/>
        </authorList>
    </citation>
    <scope>NUCLEOTIDE SEQUENCE [LARGE SCALE GENOMIC DNA]</scope>
    <source>
        <strain evidence="7 8">CIRAD86</strain>
    </source>
</reference>
<feature type="region of interest" description="Disordered" evidence="5">
    <location>
        <begin position="279"/>
        <end position="299"/>
    </location>
</feature>
<dbReference type="InterPro" id="IPR050307">
    <property type="entry name" value="Sterol_Desaturase_Related"/>
</dbReference>
<name>M2YMX1_PSEFD</name>
<dbReference type="AlphaFoldDB" id="M2YMX1"/>
<dbReference type="RefSeq" id="XP_007929623.1">
    <property type="nucleotide sequence ID" value="XM_007931432.1"/>
</dbReference>
<evidence type="ECO:0000256" key="1">
    <source>
        <dbReference type="ARBA" id="ARBA00004370"/>
    </source>
</evidence>
<dbReference type="GeneID" id="19338984"/>
<dbReference type="Proteomes" id="UP000016932">
    <property type="component" value="Unassembled WGS sequence"/>
</dbReference>
<dbReference type="VEuPathDB" id="FungiDB:MYCFIDRAFT_34324"/>
<dbReference type="OrthoDB" id="3629789at2759"/>
<accession>M2YMX1</accession>
<dbReference type="eggNOG" id="KOG0874">
    <property type="taxonomic scope" value="Eukaryota"/>
</dbReference>
<dbReference type="Pfam" id="PF04116">
    <property type="entry name" value="FA_hydroxylase"/>
    <property type="match status" value="1"/>
</dbReference>
<feature type="domain" description="Fatty acid hydroxylase" evidence="6">
    <location>
        <begin position="134"/>
        <end position="270"/>
    </location>
</feature>
<evidence type="ECO:0000313" key="7">
    <source>
        <dbReference type="EMBL" id="EME79085.1"/>
    </source>
</evidence>
<dbReference type="GO" id="GO:0016020">
    <property type="term" value="C:membrane"/>
    <property type="evidence" value="ECO:0007669"/>
    <property type="project" value="UniProtKB-SubCell"/>
</dbReference>
<evidence type="ECO:0000259" key="6">
    <source>
        <dbReference type="Pfam" id="PF04116"/>
    </source>
</evidence>
<evidence type="ECO:0000256" key="4">
    <source>
        <dbReference type="ARBA" id="ARBA00023136"/>
    </source>
</evidence>
<gene>
    <name evidence="7" type="ORF">MYCFIDRAFT_34324</name>
</gene>
<proteinExistence type="predicted"/>
<keyword evidence="3" id="KW-1133">Transmembrane helix</keyword>
<dbReference type="InterPro" id="IPR006694">
    <property type="entry name" value="Fatty_acid_hydroxylase"/>
</dbReference>
<dbReference type="STRING" id="383855.M2YMX1"/>